<protein>
    <submittedName>
        <fullName evidence="2">LYSOZYME, CALCIUM-BINDING.9A</fullName>
    </submittedName>
</protein>
<name>A0A8S5UJZ4_9CAUD</name>
<dbReference type="InterPro" id="IPR043992">
    <property type="entry name" value="SLT_3"/>
</dbReference>
<dbReference type="InterPro" id="IPR023346">
    <property type="entry name" value="Lysozyme-like_dom_sf"/>
</dbReference>
<feature type="domain" description="Transglycosylase SLT" evidence="1">
    <location>
        <begin position="1"/>
        <end position="73"/>
    </location>
</feature>
<evidence type="ECO:0000313" key="2">
    <source>
        <dbReference type="EMBL" id="DAF94722.1"/>
    </source>
</evidence>
<sequence length="84" mass="9496">MVAIATAESHCRTGAKGDQTLTFTQNNRVYGYSLGAFQVRILPGREHCDTFDVGTNVKCAYDVWRSQGYRAWSVYLSGKYKEHL</sequence>
<reference evidence="2" key="1">
    <citation type="journal article" date="2021" name="Proc. Natl. Acad. Sci. U.S.A.">
        <title>A Catalog of Tens of Thousands of Viruses from Human Metagenomes Reveals Hidden Associations with Chronic Diseases.</title>
        <authorList>
            <person name="Tisza M.J."/>
            <person name="Buck C.B."/>
        </authorList>
    </citation>
    <scope>NUCLEOTIDE SEQUENCE</scope>
    <source>
        <strain evidence="2">Ct9A73</strain>
    </source>
</reference>
<dbReference type="Pfam" id="PF18896">
    <property type="entry name" value="SLT_3"/>
    <property type="match status" value="1"/>
</dbReference>
<proteinExistence type="predicted"/>
<organism evidence="2">
    <name type="scientific">Podoviridae sp. ct9A73</name>
    <dbReference type="NCBI Taxonomy" id="2825225"/>
    <lineage>
        <taxon>Viruses</taxon>
        <taxon>Duplodnaviria</taxon>
        <taxon>Heunggongvirae</taxon>
        <taxon>Uroviricota</taxon>
        <taxon>Caudoviricetes</taxon>
    </lineage>
</organism>
<dbReference type="SUPFAM" id="SSF53955">
    <property type="entry name" value="Lysozyme-like"/>
    <property type="match status" value="1"/>
</dbReference>
<dbReference type="EMBL" id="BK016096">
    <property type="protein sequence ID" value="DAF94722.1"/>
    <property type="molecule type" value="Genomic_DNA"/>
</dbReference>
<accession>A0A8S5UJZ4</accession>
<evidence type="ECO:0000259" key="1">
    <source>
        <dbReference type="Pfam" id="PF18896"/>
    </source>
</evidence>